<dbReference type="InterPro" id="IPR025766">
    <property type="entry name" value="ADD"/>
</dbReference>
<feature type="domain" description="PHD-type" evidence="16">
    <location>
        <begin position="43"/>
        <end position="180"/>
    </location>
</feature>
<dbReference type="PANTHER" id="PTHR46357">
    <property type="entry name" value="TRANSCRIPTIONAL REGULATOR ATRX"/>
    <property type="match status" value="1"/>
</dbReference>
<evidence type="ECO:0000256" key="15">
    <source>
        <dbReference type="SAM" id="MobiDB-lite"/>
    </source>
</evidence>
<sequence length="986" mass="112175">MNVTSEAGSAVGETNMCRKVRSSEEPPIETSPQEMSYRLKLYPDVSKVLKEKIRCTACATPMLKEVMTNRNVFFHPILQVLFCKDCRGFYGDGDFPLDEDNSDTYCRWCAQGGNLYCCSSCNFVFCRPCIRRNFRQSMLEEIEEEDWNCFVCNPEALWKQRAICWAVREFSKSRPKVSSNSESSDEDSTKTRRERSWKNDSKRRGKKNTWDDDKQKKRKRRSKRYEVSESGDSSQERTDGKKKAVEKKEADEDRKNDKERRDEEEREDDEERKDEDKSTAELRKIRLPKVRKDIEDDVSTVLDLEVDPRKMAVMKKTCLSMEKLTKSAQHVTNTGARKMHELHAWISGKNASPRKQQQLSPTKLKKMITSFSKIVHGLKENAEELERRVHAVEEEWVSVFEEGSKEMEKMQNGEGGEVGNEDVEKDGEKVNVPENVNDTTEAVNGLDVSSNIGNISLDETIPLDENECQLEVKDQKNVSDAETVVIDSNAVDVTEENDQVEEEDKDNHREDNAEREPAKEAEKRTEETEVHESSKITNGSLSDQNNESSKLNVSLDIFGDEEIPPSSPIVPSEGDEEKAESVAPPICEDLGSEMENIGKDGGKNEEKRNLCTKAPAEENVGDVVMNNIDGNTDVETDIGDGDEKEVSKDAFKKKADEVEHSCQENKENIKPSKDDRDAKLEFLLDSSSSEESDNKLVDKVRKGRGKVEVVADSDSTDSSDSDSEAARKIKKDRRKNKHSEVPPEKLIETELVAQFDDEKLKKGCSVVVEKLGKSDTIEDEIGKKSAKDQGKKEDDIEKAIKRLANLTSLEKPWKSKENNSNSDSGSNDEKKTKRPALKSGLEKKRESPEEDQSDEAPHISTDELEMELKTVSKTEDSKMDEMAKNILVKDSSDSDSDFYLSADEKKERLKRKKAEKPENPKSEKEDSDDDFEMKPSKKSWRNNRLLTAKLSETDSSEEERRFKKKKKRLESDSDEEVESKVKSSML</sequence>
<accession>A0A8K0KI29</accession>
<evidence type="ECO:0000259" key="16">
    <source>
        <dbReference type="PROSITE" id="PS51533"/>
    </source>
</evidence>
<feature type="region of interest" description="Disordered" evidence="15">
    <location>
        <begin position="472"/>
        <end position="609"/>
    </location>
</feature>
<keyword evidence="11" id="KW-0234">DNA repair</keyword>
<dbReference type="GO" id="GO:0003678">
    <property type="term" value="F:DNA helicase activity"/>
    <property type="evidence" value="ECO:0007669"/>
    <property type="project" value="UniProtKB-EC"/>
</dbReference>
<keyword evidence="4" id="KW-0547">Nucleotide-binding</keyword>
<dbReference type="CDD" id="cd11726">
    <property type="entry name" value="ADDz_ATRX"/>
    <property type="match status" value="1"/>
</dbReference>
<evidence type="ECO:0000256" key="11">
    <source>
        <dbReference type="ARBA" id="ARBA00023204"/>
    </source>
</evidence>
<dbReference type="OrthoDB" id="6286493at2759"/>
<feature type="compositionally biased region" description="Basic residues" evidence="15">
    <location>
        <begin position="728"/>
        <end position="737"/>
    </location>
</feature>
<feature type="compositionally biased region" description="Basic and acidic residues" evidence="15">
    <location>
        <begin position="775"/>
        <end position="800"/>
    </location>
</feature>
<dbReference type="GO" id="GO:0031490">
    <property type="term" value="F:chromatin DNA binding"/>
    <property type="evidence" value="ECO:0007669"/>
    <property type="project" value="TreeGrafter"/>
</dbReference>
<dbReference type="GO" id="GO:0005721">
    <property type="term" value="C:pericentric heterochromatin"/>
    <property type="evidence" value="ECO:0007669"/>
    <property type="project" value="TreeGrafter"/>
</dbReference>
<feature type="compositionally biased region" description="Basic and acidic residues" evidence="15">
    <location>
        <begin position="234"/>
        <end position="263"/>
    </location>
</feature>
<feature type="compositionally biased region" description="Acidic residues" evidence="15">
    <location>
        <begin position="493"/>
        <end position="504"/>
    </location>
</feature>
<keyword evidence="5" id="KW-0227">DNA damage</keyword>
<feature type="compositionally biased region" description="Basic and acidic residues" evidence="15">
    <location>
        <begin position="596"/>
        <end position="609"/>
    </location>
</feature>
<feature type="compositionally biased region" description="Basic and acidic residues" evidence="15">
    <location>
        <begin position="915"/>
        <end position="924"/>
    </location>
</feature>
<evidence type="ECO:0000256" key="13">
    <source>
        <dbReference type="ARBA" id="ARBA00047995"/>
    </source>
</evidence>
<feature type="compositionally biased region" description="Basic and acidic residues" evidence="15">
    <location>
        <begin position="855"/>
        <end position="883"/>
    </location>
</feature>
<dbReference type="Pfam" id="PF17981">
    <property type="entry name" value="ADD_ATRX"/>
    <property type="match status" value="1"/>
</dbReference>
<keyword evidence="3" id="KW-0479">Metal-binding</keyword>
<feature type="region of interest" description="Disordered" evidence="15">
    <location>
        <begin position="175"/>
        <end position="286"/>
    </location>
</feature>
<evidence type="ECO:0000313" key="18">
    <source>
        <dbReference type="Proteomes" id="UP000792457"/>
    </source>
</evidence>
<evidence type="ECO:0000256" key="5">
    <source>
        <dbReference type="ARBA" id="ARBA00022763"/>
    </source>
</evidence>
<dbReference type="PROSITE" id="PS51533">
    <property type="entry name" value="ADD"/>
    <property type="match status" value="1"/>
</dbReference>
<feature type="compositionally biased region" description="Polar residues" evidence="15">
    <location>
        <begin position="535"/>
        <end position="552"/>
    </location>
</feature>
<feature type="compositionally biased region" description="Basic and acidic residues" evidence="15">
    <location>
        <begin position="505"/>
        <end position="534"/>
    </location>
</feature>
<dbReference type="GO" id="GO:0005634">
    <property type="term" value="C:nucleus"/>
    <property type="evidence" value="ECO:0007669"/>
    <property type="project" value="UniProtKB-SubCell"/>
</dbReference>
<evidence type="ECO:0000256" key="1">
    <source>
        <dbReference type="ARBA" id="ARBA00004123"/>
    </source>
</evidence>
<organism evidence="17 18">
    <name type="scientific">Ladona fulva</name>
    <name type="common">Scarce chaser dragonfly</name>
    <name type="synonym">Libellula fulva</name>
    <dbReference type="NCBI Taxonomy" id="123851"/>
    <lineage>
        <taxon>Eukaryota</taxon>
        <taxon>Metazoa</taxon>
        <taxon>Ecdysozoa</taxon>
        <taxon>Arthropoda</taxon>
        <taxon>Hexapoda</taxon>
        <taxon>Insecta</taxon>
        <taxon>Pterygota</taxon>
        <taxon>Palaeoptera</taxon>
        <taxon>Odonata</taxon>
        <taxon>Epiprocta</taxon>
        <taxon>Anisoptera</taxon>
        <taxon>Libelluloidea</taxon>
        <taxon>Libellulidae</taxon>
        <taxon>Ladona</taxon>
    </lineage>
</organism>
<keyword evidence="14" id="KW-0175">Coiled coil</keyword>
<evidence type="ECO:0000313" key="17">
    <source>
        <dbReference type="EMBL" id="KAG8234942.1"/>
    </source>
</evidence>
<keyword evidence="12" id="KW-0539">Nucleus</keyword>
<comment type="subcellular location">
    <subcellularLocation>
        <location evidence="1">Nucleus</location>
    </subcellularLocation>
</comment>
<feature type="region of interest" description="Disordered" evidence="15">
    <location>
        <begin position="1"/>
        <end position="32"/>
    </location>
</feature>
<evidence type="ECO:0000256" key="2">
    <source>
        <dbReference type="ARBA" id="ARBA00007025"/>
    </source>
</evidence>
<reference evidence="17" key="2">
    <citation type="submission" date="2017-10" db="EMBL/GenBank/DDBJ databases">
        <title>Ladona fulva Genome sequencing and assembly.</title>
        <authorList>
            <person name="Murali S."/>
            <person name="Richards S."/>
            <person name="Bandaranaike D."/>
            <person name="Bellair M."/>
            <person name="Blankenburg K."/>
            <person name="Chao H."/>
            <person name="Dinh H."/>
            <person name="Doddapaneni H."/>
            <person name="Dugan-Rocha S."/>
            <person name="Elkadiri S."/>
            <person name="Gnanaolivu R."/>
            <person name="Hernandez B."/>
            <person name="Skinner E."/>
            <person name="Javaid M."/>
            <person name="Lee S."/>
            <person name="Li M."/>
            <person name="Ming W."/>
            <person name="Munidasa M."/>
            <person name="Muniz J."/>
            <person name="Nguyen L."/>
            <person name="Hughes D."/>
            <person name="Osuji N."/>
            <person name="Pu L.-L."/>
            <person name="Puazo M."/>
            <person name="Qu C."/>
            <person name="Quiroz J."/>
            <person name="Raj R."/>
            <person name="Weissenberger G."/>
            <person name="Xin Y."/>
            <person name="Zou X."/>
            <person name="Han Y."/>
            <person name="Worley K."/>
            <person name="Muzny D."/>
            <person name="Gibbs R."/>
        </authorList>
    </citation>
    <scope>NUCLEOTIDE SEQUENCE</scope>
    <source>
        <strain evidence="17">Sampled in the wild</strain>
    </source>
</reference>
<evidence type="ECO:0000256" key="3">
    <source>
        <dbReference type="ARBA" id="ARBA00022723"/>
    </source>
</evidence>
<dbReference type="GO" id="GO:0005524">
    <property type="term" value="F:ATP binding"/>
    <property type="evidence" value="ECO:0007669"/>
    <property type="project" value="UniProtKB-KW"/>
</dbReference>
<dbReference type="Gene3D" id="3.30.40.10">
    <property type="entry name" value="Zinc/RING finger domain, C3HC4 (zinc finger)"/>
    <property type="match status" value="1"/>
</dbReference>
<feature type="compositionally biased region" description="Basic and acidic residues" evidence="15">
    <location>
        <begin position="692"/>
        <end position="709"/>
    </location>
</feature>
<evidence type="ECO:0000256" key="10">
    <source>
        <dbReference type="ARBA" id="ARBA00023125"/>
    </source>
</evidence>
<feature type="compositionally biased region" description="Basic and acidic residues" evidence="15">
    <location>
        <begin position="274"/>
        <end position="286"/>
    </location>
</feature>
<feature type="region of interest" description="Disordered" evidence="15">
    <location>
        <begin position="775"/>
        <end position="986"/>
    </location>
</feature>
<dbReference type="GO" id="GO:0010468">
    <property type="term" value="P:regulation of gene expression"/>
    <property type="evidence" value="ECO:0007669"/>
    <property type="project" value="UniProtKB-ARBA"/>
</dbReference>
<keyword evidence="18" id="KW-1185">Reference proteome</keyword>
<dbReference type="InterPro" id="IPR052131">
    <property type="entry name" value="ATRX_domain-containing"/>
</dbReference>
<feature type="compositionally biased region" description="Acidic residues" evidence="15">
    <location>
        <begin position="264"/>
        <end position="273"/>
    </location>
</feature>
<evidence type="ECO:0000256" key="6">
    <source>
        <dbReference type="ARBA" id="ARBA00022771"/>
    </source>
</evidence>
<comment type="caution">
    <text evidence="17">The sequence shown here is derived from an EMBL/GenBank/DDBJ whole genome shotgun (WGS) entry which is preliminary data.</text>
</comment>
<dbReference type="GO" id="GO:0008270">
    <property type="term" value="F:zinc ion binding"/>
    <property type="evidence" value="ECO:0007669"/>
    <property type="project" value="UniProtKB-KW"/>
</dbReference>
<keyword evidence="7" id="KW-0378">Hydrolase</keyword>
<dbReference type="AlphaFoldDB" id="A0A8K0KI29"/>
<feature type="compositionally biased region" description="Basic and acidic residues" evidence="15">
    <location>
        <begin position="644"/>
        <end position="682"/>
    </location>
</feature>
<keyword evidence="10" id="KW-0238">DNA-binding</keyword>
<dbReference type="GO" id="GO:0006281">
    <property type="term" value="P:DNA repair"/>
    <property type="evidence" value="ECO:0007669"/>
    <property type="project" value="UniProtKB-KW"/>
</dbReference>
<dbReference type="PANTHER" id="PTHR46357:SF1">
    <property type="entry name" value="TRANSCRIPTIONAL REGULATOR ATRX"/>
    <property type="match status" value="1"/>
</dbReference>
<reference evidence="17" key="1">
    <citation type="submission" date="2013-04" db="EMBL/GenBank/DDBJ databases">
        <authorList>
            <person name="Qu J."/>
            <person name="Murali S.C."/>
            <person name="Bandaranaike D."/>
            <person name="Bellair M."/>
            <person name="Blankenburg K."/>
            <person name="Chao H."/>
            <person name="Dinh H."/>
            <person name="Doddapaneni H."/>
            <person name="Downs B."/>
            <person name="Dugan-Rocha S."/>
            <person name="Elkadiri S."/>
            <person name="Gnanaolivu R.D."/>
            <person name="Hernandez B."/>
            <person name="Javaid M."/>
            <person name="Jayaseelan J.C."/>
            <person name="Lee S."/>
            <person name="Li M."/>
            <person name="Ming W."/>
            <person name="Munidasa M."/>
            <person name="Muniz J."/>
            <person name="Nguyen L."/>
            <person name="Ongeri F."/>
            <person name="Osuji N."/>
            <person name="Pu L.-L."/>
            <person name="Puazo M."/>
            <person name="Qu C."/>
            <person name="Quiroz J."/>
            <person name="Raj R."/>
            <person name="Weissenberger G."/>
            <person name="Xin Y."/>
            <person name="Zou X."/>
            <person name="Han Y."/>
            <person name="Richards S."/>
            <person name="Worley K."/>
            <person name="Muzny D."/>
            <person name="Gibbs R."/>
        </authorList>
    </citation>
    <scope>NUCLEOTIDE SEQUENCE</scope>
    <source>
        <strain evidence="17">Sampled in the wild</strain>
    </source>
</reference>
<comment type="similarity">
    <text evidence="2">Belongs to the SNF2/RAD54 helicase family.</text>
</comment>
<evidence type="ECO:0000256" key="14">
    <source>
        <dbReference type="SAM" id="Coils"/>
    </source>
</evidence>
<comment type="catalytic activity">
    <reaction evidence="13">
        <text>ATP + H2O = ADP + phosphate + H(+)</text>
        <dbReference type="Rhea" id="RHEA:13065"/>
        <dbReference type="ChEBI" id="CHEBI:15377"/>
        <dbReference type="ChEBI" id="CHEBI:15378"/>
        <dbReference type="ChEBI" id="CHEBI:30616"/>
        <dbReference type="ChEBI" id="CHEBI:43474"/>
        <dbReference type="ChEBI" id="CHEBI:456216"/>
        <dbReference type="EC" id="3.6.4.12"/>
    </reaction>
</comment>
<evidence type="ECO:0000256" key="8">
    <source>
        <dbReference type="ARBA" id="ARBA00022833"/>
    </source>
</evidence>
<gene>
    <name evidence="17" type="ORF">J437_LFUL015510</name>
</gene>
<feature type="compositionally biased region" description="Basic and acidic residues" evidence="15">
    <location>
        <begin position="187"/>
        <end position="215"/>
    </location>
</feature>
<feature type="compositionally biased region" description="Acidic residues" evidence="15">
    <location>
        <begin position="714"/>
        <end position="723"/>
    </location>
</feature>
<dbReference type="InterPro" id="IPR013083">
    <property type="entry name" value="Znf_RING/FYVE/PHD"/>
</dbReference>
<evidence type="ECO:0000256" key="9">
    <source>
        <dbReference type="ARBA" id="ARBA00022840"/>
    </source>
</evidence>
<keyword evidence="6" id="KW-0863">Zinc-finger</keyword>
<dbReference type="InterPro" id="IPR011011">
    <property type="entry name" value="Znf_FYVE_PHD"/>
</dbReference>
<keyword evidence="9" id="KW-0067">ATP-binding</keyword>
<dbReference type="SUPFAM" id="SSF57903">
    <property type="entry name" value="FYVE/PHD zinc finger"/>
    <property type="match status" value="1"/>
</dbReference>
<feature type="region of interest" description="Disordered" evidence="15">
    <location>
        <begin position="626"/>
        <end position="744"/>
    </location>
</feature>
<protein>
    <recommendedName>
        <fullName evidence="16">PHD-type domain-containing protein</fullName>
    </recommendedName>
</protein>
<evidence type="ECO:0000256" key="7">
    <source>
        <dbReference type="ARBA" id="ARBA00022801"/>
    </source>
</evidence>
<feature type="compositionally biased region" description="Acidic residues" evidence="15">
    <location>
        <begin position="632"/>
        <end position="643"/>
    </location>
</feature>
<feature type="coiled-coil region" evidence="14">
    <location>
        <begin position="368"/>
        <end position="395"/>
    </location>
</feature>
<evidence type="ECO:0000256" key="4">
    <source>
        <dbReference type="ARBA" id="ARBA00022741"/>
    </source>
</evidence>
<dbReference type="InterPro" id="IPR041430">
    <property type="entry name" value="ADD_ATRX"/>
</dbReference>
<proteinExistence type="inferred from homology"/>
<keyword evidence="8" id="KW-0862">Zinc</keyword>
<dbReference type="EMBL" id="KZ308860">
    <property type="protein sequence ID" value="KAG8234942.1"/>
    <property type="molecule type" value="Genomic_DNA"/>
</dbReference>
<dbReference type="GO" id="GO:0006338">
    <property type="term" value="P:chromatin remodeling"/>
    <property type="evidence" value="ECO:0007669"/>
    <property type="project" value="TreeGrafter"/>
</dbReference>
<name>A0A8K0KI29_LADFU</name>
<dbReference type="GO" id="GO:0016787">
    <property type="term" value="F:hydrolase activity"/>
    <property type="evidence" value="ECO:0007669"/>
    <property type="project" value="UniProtKB-KW"/>
</dbReference>
<evidence type="ECO:0000256" key="12">
    <source>
        <dbReference type="ARBA" id="ARBA00023242"/>
    </source>
</evidence>
<dbReference type="Proteomes" id="UP000792457">
    <property type="component" value="Unassembled WGS sequence"/>
</dbReference>
<dbReference type="GO" id="GO:0031297">
    <property type="term" value="P:replication fork processing"/>
    <property type="evidence" value="ECO:0007669"/>
    <property type="project" value="TreeGrafter"/>
</dbReference>